<proteinExistence type="predicted"/>
<organism evidence="1 2">
    <name type="scientific">Rhizophagus irregularis</name>
    <dbReference type="NCBI Taxonomy" id="588596"/>
    <lineage>
        <taxon>Eukaryota</taxon>
        <taxon>Fungi</taxon>
        <taxon>Fungi incertae sedis</taxon>
        <taxon>Mucoromycota</taxon>
        <taxon>Glomeromycotina</taxon>
        <taxon>Glomeromycetes</taxon>
        <taxon>Glomerales</taxon>
        <taxon>Glomeraceae</taxon>
        <taxon>Rhizophagus</taxon>
    </lineage>
</organism>
<dbReference type="Proteomes" id="UP000234323">
    <property type="component" value="Unassembled WGS sequence"/>
</dbReference>
<reference evidence="1 2" key="1">
    <citation type="submission" date="2015-10" db="EMBL/GenBank/DDBJ databases">
        <title>Genome analyses suggest a sexual origin of heterokaryosis in a supposedly ancient asexual fungus.</title>
        <authorList>
            <person name="Ropars J."/>
            <person name="Sedzielewska K."/>
            <person name="Noel J."/>
            <person name="Charron P."/>
            <person name="Farinelli L."/>
            <person name="Marton T."/>
            <person name="Kruger M."/>
            <person name="Pelin A."/>
            <person name="Brachmann A."/>
            <person name="Corradi N."/>
        </authorList>
    </citation>
    <scope>NUCLEOTIDE SEQUENCE [LARGE SCALE GENOMIC DNA]</scope>
    <source>
        <strain evidence="1 2">A4</strain>
    </source>
</reference>
<accession>A0A2I1GXG2</accession>
<evidence type="ECO:0000313" key="2">
    <source>
        <dbReference type="Proteomes" id="UP000234323"/>
    </source>
</evidence>
<evidence type="ECO:0000313" key="1">
    <source>
        <dbReference type="EMBL" id="PKY51316.1"/>
    </source>
</evidence>
<protein>
    <submittedName>
        <fullName evidence="1">Uncharacterized protein</fullName>
    </submittedName>
</protein>
<dbReference type="AlphaFoldDB" id="A0A2I1GXG2"/>
<gene>
    <name evidence="1" type="ORF">RhiirA4_532581</name>
</gene>
<name>A0A2I1GXG2_9GLOM</name>
<sequence length="175" mass="20581">MVYLSSTDTDESDESLVISAIDNQTSYKIFKKNDMITEGNNTKYRKENNFKSFIESLENVAFVIKTYDEVLVDSYTKWTIVRAHIIALIEISFRIPSQDENYFPYTIIYEAADEETEKFHKKNFEDEKKDREYKEYKEHKKNKDKEAEGLPAEIKGQIQKLLVLLEEVLLKKAGQ</sequence>
<comment type="caution">
    <text evidence="1">The sequence shown here is derived from an EMBL/GenBank/DDBJ whole genome shotgun (WGS) entry which is preliminary data.</text>
</comment>
<keyword evidence="2" id="KW-1185">Reference proteome</keyword>
<dbReference type="EMBL" id="LLXI01000999">
    <property type="protein sequence ID" value="PKY51316.1"/>
    <property type="molecule type" value="Genomic_DNA"/>
</dbReference>